<evidence type="ECO:0000313" key="3">
    <source>
        <dbReference type="EMBL" id="RPD59883.1"/>
    </source>
</evidence>
<organism evidence="3 4">
    <name type="scientific">Lentinus tigrinus ALCF2SS1-6</name>
    <dbReference type="NCBI Taxonomy" id="1328759"/>
    <lineage>
        <taxon>Eukaryota</taxon>
        <taxon>Fungi</taxon>
        <taxon>Dikarya</taxon>
        <taxon>Basidiomycota</taxon>
        <taxon>Agaricomycotina</taxon>
        <taxon>Agaricomycetes</taxon>
        <taxon>Polyporales</taxon>
        <taxon>Polyporaceae</taxon>
        <taxon>Lentinus</taxon>
    </lineage>
</organism>
<dbReference type="InterPro" id="IPR036047">
    <property type="entry name" value="F-box-like_dom_sf"/>
</dbReference>
<dbReference type="CDD" id="cd09917">
    <property type="entry name" value="F-box_SF"/>
    <property type="match status" value="1"/>
</dbReference>
<evidence type="ECO:0000259" key="2">
    <source>
        <dbReference type="Pfam" id="PF12937"/>
    </source>
</evidence>
<feature type="domain" description="F-box" evidence="2">
    <location>
        <begin position="9"/>
        <end position="52"/>
    </location>
</feature>
<proteinExistence type="predicted"/>
<dbReference type="EMBL" id="ML122268">
    <property type="protein sequence ID" value="RPD59883.1"/>
    <property type="molecule type" value="Genomic_DNA"/>
</dbReference>
<dbReference type="SUPFAM" id="SSF52047">
    <property type="entry name" value="RNI-like"/>
    <property type="match status" value="1"/>
</dbReference>
<sequence length="417" mass="46879">MPHLAPVPALPVELHLAILELLRGDRLSLLACCLTCKLWSTHCQPLLYRAVRITPRNAISFCNTLTARPELASRVVQLTLENMSNRDPPPDIFRKLTNIKHLYLAAGSQGLMNFWANAVMSVNRSSIEQFTLQDCFLDAGTFRRFWSQTNFPKLQALHVLNCPVLDRRYVRRGRPRRDPAIQPKVAMLSLRAPVPSTFLAGRAAGSSASSQPHRSLSVLKLRLDCGPGRCTTMVTFRQFFNDVGPNLRDLDIGFSRVEGPFVGQDVWQRGGMPFDHCVNLRRLTLEHSVMEPDRKRCLGHLDHAPMLLGTLRAPELRYIKLVVRQSYKVKENGPQTWGRIAQVLAGARFASVHGVRVCLADGQGNKNVFSWVKKQLRALDGRRPVDVVLVDNPRVRTGTAQGPRASRQIQERPTRLG</sequence>
<gene>
    <name evidence="3" type="ORF">L227DRAFT_653789</name>
</gene>
<evidence type="ECO:0000313" key="4">
    <source>
        <dbReference type="Proteomes" id="UP000313359"/>
    </source>
</evidence>
<feature type="region of interest" description="Disordered" evidence="1">
    <location>
        <begin position="394"/>
        <end position="417"/>
    </location>
</feature>
<dbReference type="Pfam" id="PF12937">
    <property type="entry name" value="F-box-like"/>
    <property type="match status" value="1"/>
</dbReference>
<evidence type="ECO:0000256" key="1">
    <source>
        <dbReference type="SAM" id="MobiDB-lite"/>
    </source>
</evidence>
<dbReference type="Proteomes" id="UP000313359">
    <property type="component" value="Unassembled WGS sequence"/>
</dbReference>
<dbReference type="InterPro" id="IPR001810">
    <property type="entry name" value="F-box_dom"/>
</dbReference>
<name>A0A5C2S7R9_9APHY</name>
<dbReference type="AlphaFoldDB" id="A0A5C2S7R9"/>
<dbReference type="SUPFAM" id="SSF81383">
    <property type="entry name" value="F-box domain"/>
    <property type="match status" value="1"/>
</dbReference>
<protein>
    <recommendedName>
        <fullName evidence="2">F-box domain-containing protein</fullName>
    </recommendedName>
</protein>
<accession>A0A5C2S7R9</accession>
<reference evidence="3" key="1">
    <citation type="journal article" date="2018" name="Genome Biol. Evol.">
        <title>Genomics and development of Lentinus tigrinus, a white-rot wood-decaying mushroom with dimorphic fruiting bodies.</title>
        <authorList>
            <person name="Wu B."/>
            <person name="Xu Z."/>
            <person name="Knudson A."/>
            <person name="Carlson A."/>
            <person name="Chen N."/>
            <person name="Kovaka S."/>
            <person name="LaButti K."/>
            <person name="Lipzen A."/>
            <person name="Pennachio C."/>
            <person name="Riley R."/>
            <person name="Schakwitz W."/>
            <person name="Umezawa K."/>
            <person name="Ohm R.A."/>
            <person name="Grigoriev I.V."/>
            <person name="Nagy L.G."/>
            <person name="Gibbons J."/>
            <person name="Hibbett D."/>
        </authorList>
    </citation>
    <scope>NUCLEOTIDE SEQUENCE [LARGE SCALE GENOMIC DNA]</scope>
    <source>
        <strain evidence="3">ALCF2SS1-6</strain>
    </source>
</reference>
<keyword evidence="4" id="KW-1185">Reference proteome</keyword>